<evidence type="ECO:0000256" key="1">
    <source>
        <dbReference type="SAM" id="SignalP"/>
    </source>
</evidence>
<sequence length="156" mass="17599">MKRMKLILTTMILMLAASSIPATAHGNSYRGPRVSFGIGIGIAPFPGYYSPYSARPYYSRPYYSGSYYGRPYYPYSNSYHYYPEVVVNTVISPTPTTVYVQQPDYSSSYQNQYQAPSQPASANPETGGNDWYYCHNPDGFYPAIRTCPAGWQRIAK</sequence>
<feature type="signal peptide" evidence="1">
    <location>
        <begin position="1"/>
        <end position="24"/>
    </location>
</feature>
<dbReference type="AlphaFoldDB" id="A0A6M4A977"/>
<evidence type="ECO:0000313" key="2">
    <source>
        <dbReference type="EMBL" id="QJQ07488.1"/>
    </source>
</evidence>
<evidence type="ECO:0000313" key="3">
    <source>
        <dbReference type="Proteomes" id="UP000274350"/>
    </source>
</evidence>
<protein>
    <submittedName>
        <fullName evidence="2">Uncharacterized protein</fullName>
    </submittedName>
</protein>
<organism evidence="2 3">
    <name type="scientific">Undibacterium piscinae</name>
    <dbReference type="NCBI Taxonomy" id="2495591"/>
    <lineage>
        <taxon>Bacteria</taxon>
        <taxon>Pseudomonadati</taxon>
        <taxon>Pseudomonadota</taxon>
        <taxon>Betaproteobacteria</taxon>
        <taxon>Burkholderiales</taxon>
        <taxon>Oxalobacteraceae</taxon>
        <taxon>Undibacterium</taxon>
    </lineage>
</organism>
<keyword evidence="3" id="KW-1185">Reference proteome</keyword>
<name>A0A6M4A977_9BURK</name>
<keyword evidence="1" id="KW-0732">Signal</keyword>
<proteinExistence type="predicted"/>
<accession>A0A6M4A977</accession>
<dbReference type="Proteomes" id="UP000274350">
    <property type="component" value="Chromosome"/>
</dbReference>
<gene>
    <name evidence="2" type="ORF">EJG51_018635</name>
</gene>
<reference evidence="2 3" key="1">
    <citation type="journal article" date="2019" name="Int. J. Syst. Evol. Microbiol.">
        <title>Undibacterium piscinae sp. nov., isolated from Korean shiner intestine.</title>
        <authorList>
            <person name="Lee S.Y."/>
            <person name="Kang W."/>
            <person name="Kim P.S."/>
            <person name="Kim H.S."/>
            <person name="Sung H."/>
            <person name="Shin N.R."/>
            <person name="Whon T.W."/>
            <person name="Yun J.H."/>
            <person name="Lee J.Y."/>
            <person name="Lee J.Y."/>
            <person name="Jung M.J."/>
            <person name="Jeong Y.S."/>
            <person name="Tak E.J."/>
            <person name="Han J.E."/>
            <person name="Hyun D.W."/>
            <person name="Kang M.S."/>
            <person name="Lee K.E."/>
            <person name="Lee B.H."/>
            <person name="Bae J.W."/>
        </authorList>
    </citation>
    <scope>NUCLEOTIDE SEQUENCE [LARGE SCALE GENOMIC DNA]</scope>
    <source>
        <strain evidence="2 3">S11R28</strain>
    </source>
</reference>
<feature type="chain" id="PRO_5026867744" evidence="1">
    <location>
        <begin position="25"/>
        <end position="156"/>
    </location>
</feature>
<dbReference type="EMBL" id="CP051152">
    <property type="protein sequence ID" value="QJQ07488.1"/>
    <property type="molecule type" value="Genomic_DNA"/>
</dbReference>
<dbReference type="KEGG" id="upi:EJG51_018635"/>